<dbReference type="GO" id="GO:0120147">
    <property type="term" value="F:formylglycine-generating oxidase activity"/>
    <property type="evidence" value="ECO:0007669"/>
    <property type="project" value="TreeGrafter"/>
</dbReference>
<protein>
    <submittedName>
        <fullName evidence="4">SUMF1/EgtB/PvdO family nonheme iron enzyme</fullName>
    </submittedName>
</protein>
<dbReference type="Pfam" id="PF08239">
    <property type="entry name" value="SH3_3"/>
    <property type="match status" value="1"/>
</dbReference>
<feature type="domain" description="SH3b" evidence="3">
    <location>
        <begin position="56"/>
        <end position="119"/>
    </location>
</feature>
<evidence type="ECO:0000259" key="3">
    <source>
        <dbReference type="PROSITE" id="PS51781"/>
    </source>
</evidence>
<dbReference type="SUPFAM" id="SSF56436">
    <property type="entry name" value="C-type lectin-like"/>
    <property type="match status" value="1"/>
</dbReference>
<dbReference type="AlphaFoldDB" id="A0A9D5Q844"/>
<keyword evidence="2" id="KW-1133">Transmembrane helix</keyword>
<reference evidence="4" key="1">
    <citation type="submission" date="2019-11" db="EMBL/GenBank/DDBJ databases">
        <title>Microbial mats filling the niche in hypersaline microbial mats.</title>
        <authorList>
            <person name="Wong H.L."/>
            <person name="Macleod F.I."/>
            <person name="White R.A. III"/>
            <person name="Burns B.P."/>
        </authorList>
    </citation>
    <scope>NUCLEOTIDE SEQUENCE</scope>
    <source>
        <strain evidence="4">Rbin_158</strain>
    </source>
</reference>
<sequence>MIAECDSYPHVLYITQTIRKKEWNMRQQCLGKVMVCVVIVLLLVCGGGQRGLAEEQKMGYVANTQVNLRAQPTTTADNILATVPQDTPVVILARQGQWYQVRLPDGREGWMSKWVLTLRETPPTESRGRGLVQPEQPETLEAGGAPTLPADTMIFIPGGTAVIGSDESEIALVEQTWGVSREVLTDELPSRMVQVAGFYLDPYEVTNAQYKEFVDATNYPPPLHWEGGLYPADSEDHPVTFVSWDDAQAYAQWAGKRLPTAEEWEVAARGLQGQMFPWGVTVEGQEVAIKTPDGGPVPVGSFPDDVSPYQIYDLGGNVMEWTQSQYEDTAGYFVLKGSSWNGEVFEARGANQTPGAAAYRLSDIGFRCARSE</sequence>
<dbReference type="PROSITE" id="PS51781">
    <property type="entry name" value="SH3B"/>
    <property type="match status" value="1"/>
</dbReference>
<organism evidence="4 5">
    <name type="scientific">candidate division KSB3 bacterium</name>
    <dbReference type="NCBI Taxonomy" id="2044937"/>
    <lineage>
        <taxon>Bacteria</taxon>
        <taxon>candidate division KSB3</taxon>
    </lineage>
</organism>
<proteinExistence type="predicted"/>
<dbReference type="EMBL" id="WJJP01000762">
    <property type="protein sequence ID" value="MBD3327600.1"/>
    <property type="molecule type" value="Genomic_DNA"/>
</dbReference>
<dbReference type="InterPro" id="IPR042095">
    <property type="entry name" value="SUMF_sf"/>
</dbReference>
<dbReference type="SMART" id="SM00287">
    <property type="entry name" value="SH3b"/>
    <property type="match status" value="1"/>
</dbReference>
<feature type="transmembrane region" description="Helical" evidence="2">
    <location>
        <begin position="29"/>
        <end position="49"/>
    </location>
</feature>
<dbReference type="InterPro" id="IPR016187">
    <property type="entry name" value="CTDL_fold"/>
</dbReference>
<dbReference type="InterPro" id="IPR005532">
    <property type="entry name" value="SUMF_dom"/>
</dbReference>
<gene>
    <name evidence="4" type="ORF">GF339_23655</name>
</gene>
<dbReference type="Gene3D" id="3.90.1580.10">
    <property type="entry name" value="paralog of FGE (formylglycine-generating enzyme)"/>
    <property type="match status" value="1"/>
</dbReference>
<evidence type="ECO:0000313" key="5">
    <source>
        <dbReference type="Proteomes" id="UP000649604"/>
    </source>
</evidence>
<dbReference type="PANTHER" id="PTHR23150">
    <property type="entry name" value="SULFATASE MODIFYING FACTOR 1, 2"/>
    <property type="match status" value="1"/>
</dbReference>
<dbReference type="Proteomes" id="UP000649604">
    <property type="component" value="Unassembled WGS sequence"/>
</dbReference>
<evidence type="ECO:0000313" key="4">
    <source>
        <dbReference type="EMBL" id="MBD3327600.1"/>
    </source>
</evidence>
<dbReference type="Pfam" id="PF03781">
    <property type="entry name" value="FGE-sulfatase"/>
    <property type="match status" value="1"/>
</dbReference>
<evidence type="ECO:0000256" key="1">
    <source>
        <dbReference type="SAM" id="MobiDB-lite"/>
    </source>
</evidence>
<keyword evidence="2" id="KW-0472">Membrane</keyword>
<comment type="caution">
    <text evidence="4">The sequence shown here is derived from an EMBL/GenBank/DDBJ whole genome shotgun (WGS) entry which is preliminary data.</text>
</comment>
<keyword evidence="2" id="KW-0812">Transmembrane</keyword>
<name>A0A9D5Q844_9BACT</name>
<dbReference type="InterPro" id="IPR003646">
    <property type="entry name" value="SH3-like_bac-type"/>
</dbReference>
<dbReference type="PANTHER" id="PTHR23150:SF19">
    <property type="entry name" value="FORMYLGLYCINE-GENERATING ENZYME"/>
    <property type="match status" value="1"/>
</dbReference>
<dbReference type="Gene3D" id="2.30.30.40">
    <property type="entry name" value="SH3 Domains"/>
    <property type="match status" value="1"/>
</dbReference>
<accession>A0A9D5Q844</accession>
<dbReference type="InterPro" id="IPR051043">
    <property type="entry name" value="Sulfatase_Mod_Factor_Kinase"/>
</dbReference>
<feature type="region of interest" description="Disordered" evidence="1">
    <location>
        <begin position="122"/>
        <end position="148"/>
    </location>
</feature>
<evidence type="ECO:0000256" key="2">
    <source>
        <dbReference type="SAM" id="Phobius"/>
    </source>
</evidence>